<dbReference type="AlphaFoldDB" id="A0A166A7M8"/>
<feature type="region of interest" description="Disordered" evidence="1">
    <location>
        <begin position="21"/>
        <end position="90"/>
    </location>
</feature>
<evidence type="ECO:0000256" key="1">
    <source>
        <dbReference type="SAM" id="MobiDB-lite"/>
    </source>
</evidence>
<accession>A0A166A7M8</accession>
<organism evidence="2 3">
    <name type="scientific">Methanobrevibacter oralis</name>
    <dbReference type="NCBI Taxonomy" id="66851"/>
    <lineage>
        <taxon>Archaea</taxon>
        <taxon>Methanobacteriati</taxon>
        <taxon>Methanobacteriota</taxon>
        <taxon>Methanomada group</taxon>
        <taxon>Methanobacteria</taxon>
        <taxon>Methanobacteriales</taxon>
        <taxon>Methanobacteriaceae</taxon>
        <taxon>Methanobrevibacter</taxon>
    </lineage>
</organism>
<feature type="compositionally biased region" description="Basic residues" evidence="1">
    <location>
        <begin position="65"/>
        <end position="80"/>
    </location>
</feature>
<feature type="compositionally biased region" description="Basic and acidic residues" evidence="1">
    <location>
        <begin position="55"/>
        <end position="64"/>
    </location>
</feature>
<comment type="caution">
    <text evidence="2">The sequence shown here is derived from an EMBL/GenBank/DDBJ whole genome shotgun (WGS) entry which is preliminary data.</text>
</comment>
<evidence type="ECO:0000313" key="3">
    <source>
        <dbReference type="Proteomes" id="UP000077428"/>
    </source>
</evidence>
<feature type="compositionally biased region" description="Basic residues" evidence="1">
    <location>
        <begin position="26"/>
        <end position="54"/>
    </location>
</feature>
<dbReference type="Proteomes" id="UP000077428">
    <property type="component" value="Unassembled WGS sequence"/>
</dbReference>
<dbReference type="PATRIC" id="fig|66851.6.peg.1579"/>
<dbReference type="EMBL" id="LWMU01000084">
    <property type="protein sequence ID" value="KZX11678.1"/>
    <property type="molecule type" value="Genomic_DNA"/>
</dbReference>
<protein>
    <submittedName>
        <fullName evidence="2">Uncharacterized protein</fullName>
    </submittedName>
</protein>
<sequence length="90" mass="10715">MQKTAQYKNIAVKTQRYRIISDYGKHFPKKNKNAKKNRKPQKPHQKKSTKIRSKKTAETTICKHETKHKPNKIHNNRLKTSKIQSLNYTQ</sequence>
<gene>
    <name evidence="2" type="ORF">MBORA_14580</name>
</gene>
<feature type="compositionally biased region" description="Polar residues" evidence="1">
    <location>
        <begin position="81"/>
        <end position="90"/>
    </location>
</feature>
<proteinExistence type="predicted"/>
<evidence type="ECO:0000313" key="2">
    <source>
        <dbReference type="EMBL" id="KZX11678.1"/>
    </source>
</evidence>
<keyword evidence="3" id="KW-1185">Reference proteome</keyword>
<reference evidence="3" key="1">
    <citation type="journal article" date="2016" name="Genome Announc.">
        <title>Draft Genome Sequences of Methanobrevibacter curvatus DSM11111, Methanobrevibacter cuticularis DSM11139, Methanobrevibacter filiformis DSM11501, and Methanobrevibacter oralis DSM7256.</title>
        <authorList>
            <person name="Poehlein A."/>
            <person name="Seedorf H."/>
        </authorList>
    </citation>
    <scope>NUCLEOTIDE SEQUENCE [LARGE SCALE GENOMIC DNA]</scope>
    <source>
        <strain evidence="3">DSM 7256 / JCM 30027 / ZR</strain>
    </source>
</reference>
<name>A0A166A7M8_METOA</name>